<proteinExistence type="predicted"/>
<dbReference type="Proteomes" id="UP000829542">
    <property type="component" value="Chromosome"/>
</dbReference>
<protein>
    <submittedName>
        <fullName evidence="1">Phage minor tail protein L</fullName>
    </submittedName>
</protein>
<evidence type="ECO:0000313" key="2">
    <source>
        <dbReference type="Proteomes" id="UP000829542"/>
    </source>
</evidence>
<keyword evidence="2" id="KW-1185">Reference proteome</keyword>
<gene>
    <name evidence="1" type="ORF">MMG00_12280</name>
</gene>
<evidence type="ECO:0000313" key="1">
    <source>
        <dbReference type="EMBL" id="UNM95963.1"/>
    </source>
</evidence>
<organism evidence="1 2">
    <name type="scientific">Ignatzschineria rhizosphaerae</name>
    <dbReference type="NCBI Taxonomy" id="2923279"/>
    <lineage>
        <taxon>Bacteria</taxon>
        <taxon>Pseudomonadati</taxon>
        <taxon>Pseudomonadota</taxon>
        <taxon>Gammaproteobacteria</taxon>
        <taxon>Cardiobacteriales</taxon>
        <taxon>Ignatzschineriaceae</taxon>
        <taxon>Ignatzschineria</taxon>
    </lineage>
</organism>
<accession>A0ABY3WZA9</accession>
<dbReference type="NCBIfam" id="TIGR01600">
    <property type="entry name" value="phage_tail_L"/>
    <property type="match status" value="1"/>
</dbReference>
<dbReference type="EMBL" id="CP093379">
    <property type="protein sequence ID" value="UNM95963.1"/>
    <property type="molecule type" value="Genomic_DNA"/>
</dbReference>
<dbReference type="InterPro" id="IPR006487">
    <property type="entry name" value="Phage_lambda_L"/>
</dbReference>
<sequence length="224" mass="24522">MPVEVELFELDISKISGSTNGIWLFCNEVNELKEPVVWRGKIFIPIPINFEGASKRSAGQSNRPTLTVGNVDGYMTGAIVMYSGLVGAKVTRYRVRANHLDAVNFKEGNPAANPNEYVADSYIINRPESYNKLQATFELALPTETDGASLPNRTILASICPFKYRGTGCGYDGHAIADIDGYALDPHEMDKDQCSKTLYGCQARFGINGQLPFGGFPMADKVAR</sequence>
<dbReference type="RefSeq" id="WP_242148769.1">
    <property type="nucleotide sequence ID" value="NZ_CP093379.1"/>
</dbReference>
<reference evidence="1 2" key="1">
    <citation type="submission" date="2022-03" db="EMBL/GenBank/DDBJ databases">
        <title>Ignatzschineria rhizosphaerae HR5S32.</title>
        <authorList>
            <person name="Sun J.Q."/>
            <person name="Feng J.Y."/>
        </authorList>
    </citation>
    <scope>NUCLEOTIDE SEQUENCE [LARGE SCALE GENOMIC DNA]</scope>
    <source>
        <strain evidence="1 2">HR5S32</strain>
    </source>
</reference>
<name>A0ABY3WZA9_9GAMM</name>
<dbReference type="Pfam" id="PF05100">
    <property type="entry name" value="Phage_tail_L"/>
    <property type="match status" value="1"/>
</dbReference>